<keyword evidence="1" id="KW-1133">Transmembrane helix</keyword>
<dbReference type="AlphaFoldDB" id="A0A2P2LIZ8"/>
<protein>
    <submittedName>
        <fullName evidence="2">Uncharacterized protein</fullName>
    </submittedName>
</protein>
<organism evidence="2">
    <name type="scientific">Rhizophora mucronata</name>
    <name type="common">Asiatic mangrove</name>
    <dbReference type="NCBI Taxonomy" id="61149"/>
    <lineage>
        <taxon>Eukaryota</taxon>
        <taxon>Viridiplantae</taxon>
        <taxon>Streptophyta</taxon>
        <taxon>Embryophyta</taxon>
        <taxon>Tracheophyta</taxon>
        <taxon>Spermatophyta</taxon>
        <taxon>Magnoliopsida</taxon>
        <taxon>eudicotyledons</taxon>
        <taxon>Gunneridae</taxon>
        <taxon>Pentapetalae</taxon>
        <taxon>rosids</taxon>
        <taxon>fabids</taxon>
        <taxon>Malpighiales</taxon>
        <taxon>Rhizophoraceae</taxon>
        <taxon>Rhizophora</taxon>
    </lineage>
</organism>
<keyword evidence="1" id="KW-0812">Transmembrane</keyword>
<reference evidence="2" key="1">
    <citation type="submission" date="2018-02" db="EMBL/GenBank/DDBJ databases">
        <title>Rhizophora mucronata_Transcriptome.</title>
        <authorList>
            <person name="Meera S.P."/>
            <person name="Sreeshan A."/>
            <person name="Augustine A."/>
        </authorList>
    </citation>
    <scope>NUCLEOTIDE SEQUENCE</scope>
    <source>
        <tissue evidence="2">Leaf</tissue>
    </source>
</reference>
<keyword evidence="1" id="KW-0472">Membrane</keyword>
<sequence>MYFSIYFIHLLLKNQLLFFSMTAYFNFKLWLNCNGIKGMM</sequence>
<name>A0A2P2LIZ8_RHIMU</name>
<accession>A0A2P2LIZ8</accession>
<feature type="transmembrane region" description="Helical" evidence="1">
    <location>
        <begin position="6"/>
        <end position="27"/>
    </location>
</feature>
<evidence type="ECO:0000313" key="2">
    <source>
        <dbReference type="EMBL" id="MBX17957.1"/>
    </source>
</evidence>
<evidence type="ECO:0000256" key="1">
    <source>
        <dbReference type="SAM" id="Phobius"/>
    </source>
</evidence>
<dbReference type="EMBL" id="GGEC01037473">
    <property type="protein sequence ID" value="MBX17957.1"/>
    <property type="molecule type" value="Transcribed_RNA"/>
</dbReference>
<proteinExistence type="predicted"/>